<feature type="transmembrane region" description="Helical" evidence="4">
    <location>
        <begin position="20"/>
        <end position="41"/>
    </location>
</feature>
<dbReference type="SMART" id="SM00388">
    <property type="entry name" value="HisKA"/>
    <property type="match status" value="1"/>
</dbReference>
<organism evidence="6 8">
    <name type="scientific">Xanthobacter flavus</name>
    <dbReference type="NCBI Taxonomy" id="281"/>
    <lineage>
        <taxon>Bacteria</taxon>
        <taxon>Pseudomonadati</taxon>
        <taxon>Pseudomonadota</taxon>
        <taxon>Alphaproteobacteria</taxon>
        <taxon>Hyphomicrobiales</taxon>
        <taxon>Xanthobacteraceae</taxon>
        <taxon>Xanthobacter</taxon>
    </lineage>
</organism>
<dbReference type="PANTHER" id="PTHR43065">
    <property type="entry name" value="SENSOR HISTIDINE KINASE"/>
    <property type="match status" value="1"/>
</dbReference>
<dbReference type="CDD" id="cd00082">
    <property type="entry name" value="HisKA"/>
    <property type="match status" value="1"/>
</dbReference>
<evidence type="ECO:0000256" key="1">
    <source>
        <dbReference type="ARBA" id="ARBA00000085"/>
    </source>
</evidence>
<reference evidence="7 9" key="2">
    <citation type="submission" date="2023-07" db="EMBL/GenBank/DDBJ databases">
        <title>Genomic Encyclopedia of Type Strains, Phase IV (KMG-IV): sequencing the most valuable type-strain genomes for metagenomic binning, comparative biology and taxonomic classification.</title>
        <authorList>
            <person name="Goeker M."/>
        </authorList>
    </citation>
    <scope>NUCLEOTIDE SEQUENCE [LARGE SCALE GENOMIC DNA]</scope>
    <source>
        <strain evidence="7 9">DSM 338</strain>
    </source>
</reference>
<keyword evidence="7" id="KW-0808">Transferase</keyword>
<keyword evidence="4" id="KW-0812">Transmembrane</keyword>
<dbReference type="InterPro" id="IPR003594">
    <property type="entry name" value="HATPase_dom"/>
</dbReference>
<evidence type="ECO:0000256" key="4">
    <source>
        <dbReference type="SAM" id="Phobius"/>
    </source>
</evidence>
<keyword evidence="4" id="KW-0472">Membrane</keyword>
<dbReference type="GO" id="GO:0000155">
    <property type="term" value="F:phosphorelay sensor kinase activity"/>
    <property type="evidence" value="ECO:0007669"/>
    <property type="project" value="InterPro"/>
</dbReference>
<accession>A0A9W6CIP3</accession>
<dbReference type="Gene3D" id="1.10.287.130">
    <property type="match status" value="1"/>
</dbReference>
<feature type="domain" description="Histidine kinase" evidence="5">
    <location>
        <begin position="461"/>
        <end position="685"/>
    </location>
</feature>
<dbReference type="RefSeq" id="WP_281804502.1">
    <property type="nucleotide sequence ID" value="NZ_BSDO01000001.1"/>
</dbReference>
<name>A0A9W6CIP3_XANFL</name>
<evidence type="ECO:0000313" key="9">
    <source>
        <dbReference type="Proteomes" id="UP001245370"/>
    </source>
</evidence>
<dbReference type="CDD" id="cd12915">
    <property type="entry name" value="PDC2_DGC_like"/>
    <property type="match status" value="1"/>
</dbReference>
<evidence type="ECO:0000313" key="7">
    <source>
        <dbReference type="EMBL" id="MDR6333855.1"/>
    </source>
</evidence>
<dbReference type="AlphaFoldDB" id="A0A9W6CIP3"/>
<dbReference type="EMBL" id="JAVDPY010000003">
    <property type="protein sequence ID" value="MDR6333855.1"/>
    <property type="molecule type" value="Genomic_DNA"/>
</dbReference>
<evidence type="ECO:0000256" key="3">
    <source>
        <dbReference type="ARBA" id="ARBA00022553"/>
    </source>
</evidence>
<evidence type="ECO:0000256" key="2">
    <source>
        <dbReference type="ARBA" id="ARBA00012438"/>
    </source>
</evidence>
<evidence type="ECO:0000259" key="5">
    <source>
        <dbReference type="PROSITE" id="PS50109"/>
    </source>
</evidence>
<sequence>MPAPDLLSRPEGWGFNRVTLMLGGLVLLVGVIPLVAALVLFQLHSQTEVEKAEIAAHRMATLLMRSFEQAVEPIDALLQNFASGHDTTAAPYQIYEQLKDFNVPASLVQLAVTDKNGVMVATSLAPPGPEKVDLSDREHIRVHMGKDPAKGQLFISKPVLGRVSKKYTIQLTRPLTDAHGEFAGVVVASYAISDFIDFYKQLRIEDGELIALMGTDGIARARATNKTSFGDDVSTSPAFIAAMQQGGGTYRQASTIDGVERVGYTVRSGKYPILVSVAYSTDFVRAQTADFKAAIWSTAAGLSIALLVVVAVGGSYLNLQKRLEAQEVQALARQREAKVLDAISRVPGVSVMHVTPDGATEIGSPPDGALGCLLRTYLGSRRFRTLVEDLSEPRHINEHLSDGETDIEAEIVVAPLQGMDRGGLGVQEVVVVAVDQTQRRMEENKLYQMSKLASLGEVATGLAHEINQPLGVIRLAASNALTGMKMGLPPEHLVSKLDRIVQQTVRMSRIIDHMRIFGRKSDEHLQPSGPLDAVEGALQVVGAHLRLDNVEVRTTQGPDIPKVLCRQDQLEQVLINLVQNARDAIVERRARSGQDFPGLIHLSIGSEPGKAGRVLRIRVEDNGGGIPDDVRERIFQPFFTTKPPGKGTGLGLSVSFGIIRDHGGALSVENGAGGAVFTIELPALEEEQAAKAV</sequence>
<proteinExistence type="predicted"/>
<dbReference type="Proteomes" id="UP001245370">
    <property type="component" value="Unassembled WGS sequence"/>
</dbReference>
<dbReference type="Gene3D" id="3.30.565.10">
    <property type="entry name" value="Histidine kinase-like ATPase, C-terminal domain"/>
    <property type="match status" value="1"/>
</dbReference>
<dbReference type="InterPro" id="IPR036097">
    <property type="entry name" value="HisK_dim/P_sf"/>
</dbReference>
<protein>
    <recommendedName>
        <fullName evidence="2">histidine kinase</fullName>
        <ecNumber evidence="2">2.7.13.3</ecNumber>
    </recommendedName>
</protein>
<comment type="caution">
    <text evidence="6">The sequence shown here is derived from an EMBL/GenBank/DDBJ whole genome shotgun (WGS) entry which is preliminary data.</text>
</comment>
<dbReference type="PANTHER" id="PTHR43065:SF42">
    <property type="entry name" value="TWO-COMPONENT SENSOR PPRA"/>
    <property type="match status" value="1"/>
</dbReference>
<dbReference type="InterPro" id="IPR036890">
    <property type="entry name" value="HATPase_C_sf"/>
</dbReference>
<dbReference type="InterPro" id="IPR005467">
    <property type="entry name" value="His_kinase_dom"/>
</dbReference>
<dbReference type="GeneID" id="95760857"/>
<dbReference type="CDD" id="cd12914">
    <property type="entry name" value="PDC1_DGC_like"/>
    <property type="match status" value="1"/>
</dbReference>
<dbReference type="PROSITE" id="PS50109">
    <property type="entry name" value="HIS_KIN"/>
    <property type="match status" value="1"/>
</dbReference>
<keyword evidence="4" id="KW-1133">Transmembrane helix</keyword>
<dbReference type="Proteomes" id="UP001144397">
    <property type="component" value="Unassembled WGS sequence"/>
</dbReference>
<dbReference type="InterPro" id="IPR004358">
    <property type="entry name" value="Sig_transdc_His_kin-like_C"/>
</dbReference>
<keyword evidence="7" id="KW-0418">Kinase</keyword>
<keyword evidence="3" id="KW-0597">Phosphoprotein</keyword>
<reference evidence="6" key="1">
    <citation type="submission" date="2022-12" db="EMBL/GenBank/DDBJ databases">
        <title>Reference genome sequencing for broad-spectrum identification of bacterial and archaeal isolates by mass spectrometry.</title>
        <authorList>
            <person name="Sekiguchi Y."/>
            <person name="Tourlousse D.M."/>
        </authorList>
    </citation>
    <scope>NUCLEOTIDE SEQUENCE</scope>
    <source>
        <strain evidence="6">301</strain>
    </source>
</reference>
<dbReference type="InterPro" id="IPR003661">
    <property type="entry name" value="HisK_dim/P_dom"/>
</dbReference>
<feature type="transmembrane region" description="Helical" evidence="4">
    <location>
        <begin position="293"/>
        <end position="317"/>
    </location>
</feature>
<keyword evidence="9" id="KW-1185">Reference proteome</keyword>
<dbReference type="Gene3D" id="3.30.450.20">
    <property type="entry name" value="PAS domain"/>
    <property type="match status" value="2"/>
</dbReference>
<dbReference type="PRINTS" id="PR00344">
    <property type="entry name" value="BCTRLSENSOR"/>
</dbReference>
<evidence type="ECO:0000313" key="6">
    <source>
        <dbReference type="EMBL" id="GLI20390.1"/>
    </source>
</evidence>
<dbReference type="Pfam" id="PF00512">
    <property type="entry name" value="HisKA"/>
    <property type="match status" value="1"/>
</dbReference>
<dbReference type="SMART" id="SM00387">
    <property type="entry name" value="HATPase_c"/>
    <property type="match status" value="1"/>
</dbReference>
<evidence type="ECO:0000313" key="8">
    <source>
        <dbReference type="Proteomes" id="UP001144397"/>
    </source>
</evidence>
<dbReference type="SUPFAM" id="SSF47384">
    <property type="entry name" value="Homodimeric domain of signal transducing histidine kinase"/>
    <property type="match status" value="1"/>
</dbReference>
<comment type="catalytic activity">
    <reaction evidence="1">
        <text>ATP + protein L-histidine = ADP + protein N-phospho-L-histidine.</text>
        <dbReference type="EC" id="2.7.13.3"/>
    </reaction>
</comment>
<dbReference type="SUPFAM" id="SSF55874">
    <property type="entry name" value="ATPase domain of HSP90 chaperone/DNA topoisomerase II/histidine kinase"/>
    <property type="match status" value="1"/>
</dbReference>
<dbReference type="Pfam" id="PF02518">
    <property type="entry name" value="HATPase_c"/>
    <property type="match status" value="1"/>
</dbReference>
<dbReference type="EMBL" id="BSDO01000001">
    <property type="protein sequence ID" value="GLI20390.1"/>
    <property type="molecule type" value="Genomic_DNA"/>
</dbReference>
<gene>
    <name evidence="7" type="ORF">GGQ86_002325</name>
    <name evidence="6" type="ORF">XFLAVUS301_00640</name>
</gene>
<dbReference type="EC" id="2.7.13.3" evidence="2"/>